<feature type="compositionally biased region" description="Basic and acidic residues" evidence="1">
    <location>
        <begin position="15"/>
        <end position="26"/>
    </location>
</feature>
<feature type="compositionally biased region" description="Basic and acidic residues" evidence="1">
    <location>
        <begin position="1041"/>
        <end position="1053"/>
    </location>
</feature>
<proteinExistence type="predicted"/>
<dbReference type="AlphaFoldDB" id="A0AAD1X6F1"/>
<dbReference type="InterPro" id="IPR052394">
    <property type="entry name" value="LRR-containing"/>
</dbReference>
<dbReference type="Pfam" id="PF13516">
    <property type="entry name" value="LRR_6"/>
    <property type="match status" value="1"/>
</dbReference>
<evidence type="ECO:0000256" key="1">
    <source>
        <dbReference type="SAM" id="MobiDB-lite"/>
    </source>
</evidence>
<dbReference type="EMBL" id="CAMPGE010006028">
    <property type="protein sequence ID" value="CAI2364873.1"/>
    <property type="molecule type" value="Genomic_DNA"/>
</dbReference>
<keyword evidence="3" id="KW-1185">Reference proteome</keyword>
<evidence type="ECO:0000313" key="2">
    <source>
        <dbReference type="EMBL" id="CAI2364873.1"/>
    </source>
</evidence>
<dbReference type="SUPFAM" id="SSF52047">
    <property type="entry name" value="RNI-like"/>
    <property type="match status" value="1"/>
</dbReference>
<feature type="region of interest" description="Disordered" evidence="1">
    <location>
        <begin position="1017"/>
        <end position="1053"/>
    </location>
</feature>
<accession>A0AAD1X6F1</accession>
<reference evidence="2" key="1">
    <citation type="submission" date="2023-07" db="EMBL/GenBank/DDBJ databases">
        <authorList>
            <consortium name="AG Swart"/>
            <person name="Singh M."/>
            <person name="Singh A."/>
            <person name="Seah K."/>
            <person name="Emmerich C."/>
        </authorList>
    </citation>
    <scope>NUCLEOTIDE SEQUENCE</scope>
    <source>
        <strain evidence="2">DP1</strain>
    </source>
</reference>
<dbReference type="InterPro" id="IPR001611">
    <property type="entry name" value="Leu-rich_rpt"/>
</dbReference>
<feature type="region of interest" description="Disordered" evidence="1">
    <location>
        <begin position="139"/>
        <end position="166"/>
    </location>
</feature>
<dbReference type="PANTHER" id="PTHR24114:SF2">
    <property type="entry name" value="F-BOX DOMAIN-CONTAINING PROTEIN-RELATED"/>
    <property type="match status" value="1"/>
</dbReference>
<comment type="caution">
    <text evidence="2">The sequence shown here is derived from an EMBL/GenBank/DDBJ whole genome shotgun (WGS) entry which is preliminary data.</text>
</comment>
<gene>
    <name evidence="2" type="ORF">ECRASSUSDP1_LOCUS6223</name>
</gene>
<dbReference type="Proteomes" id="UP001295684">
    <property type="component" value="Unassembled WGS sequence"/>
</dbReference>
<feature type="region of interest" description="Disordered" evidence="1">
    <location>
        <begin position="15"/>
        <end position="47"/>
    </location>
</feature>
<evidence type="ECO:0000313" key="3">
    <source>
        <dbReference type="Proteomes" id="UP001295684"/>
    </source>
</evidence>
<name>A0AAD1X6F1_EUPCR</name>
<organism evidence="2 3">
    <name type="scientific">Euplotes crassus</name>
    <dbReference type="NCBI Taxonomy" id="5936"/>
    <lineage>
        <taxon>Eukaryota</taxon>
        <taxon>Sar</taxon>
        <taxon>Alveolata</taxon>
        <taxon>Ciliophora</taxon>
        <taxon>Intramacronucleata</taxon>
        <taxon>Spirotrichea</taxon>
        <taxon>Hypotrichia</taxon>
        <taxon>Euplotida</taxon>
        <taxon>Euplotidae</taxon>
        <taxon>Moneuplotes</taxon>
    </lineage>
</organism>
<dbReference type="InterPro" id="IPR032675">
    <property type="entry name" value="LRR_dom_sf"/>
</dbReference>
<dbReference type="SMART" id="SM00368">
    <property type="entry name" value="LRR_RI"/>
    <property type="match status" value="3"/>
</dbReference>
<protein>
    <submittedName>
        <fullName evidence="2">Uncharacterized protein</fullName>
    </submittedName>
</protein>
<dbReference type="Gene3D" id="3.80.10.10">
    <property type="entry name" value="Ribonuclease Inhibitor"/>
    <property type="match status" value="1"/>
</dbReference>
<dbReference type="PANTHER" id="PTHR24114">
    <property type="entry name" value="LEUCINE RICH REPEAT FAMILY PROTEIN"/>
    <property type="match status" value="1"/>
</dbReference>
<sequence>MSPLQLMIMEEVEKRVKEQEEREKNQIPHMVSSNKSPYLKPPHVSWTRREGVGNKEQLEEKWRFIVGSPPGNKNRGHTSVRPVMNRRKNPMTRASSHKSGLEYLLALKRTKTKHKSIPVRSPRLPNKMIDKRRKSRRYRIKMGKIDKKNSRNGKRGNPNKKNANVSFSDIESPKQRCIKGDGEFLKTMYGQETYNINEVSVRVDFDSDHSESEDDYFGGILSKNQFFDRYKNMSKIDRNKESPHLEYIKSCQEQGIVAMPYGMTKKKGKANELMLNDFLMGDKYAEAVSKILPFIKEPLPLNLRNNRLTQKGVDTIIGCWNENIREFDISLNPGIKKLDYRKLIGNRNFNLTNLALEGNRFGDKNIHDLCEAVLSRPILKVLNLSQNMITSKGGKSLAELIRYSDSIEELYLRWNFIRPRGGVEIIEALKENKSLITLEMSFNPLGENKKPLKKPIIDKSEYDPNMIADQDASKLLSKNYHNIAAKIGEMFEVNDTLLHADFSQCGFNIYECREIAEGLKRNHTLLGLHFMSQPMNVNALGFLKEADIDSAAIHLNTKFGGNNETGFAINEKIKLHSTSNCWVCEGWSKVTFKLDPKKVNNPPKESMTPKDKVYLNLSIDNFEPDPMEFDESTGTYSLDRMTPAIKMEYFFTINGVQKYLTNKPKKEPEDNDIDIVFANVVTNKIKKKVKLSHDYLLSLDCFPRPVRPGWPDDEKEEPKWDFEKSVFFGYKPDNDEILAKCFDYDWAHCKIPNIIKNLTEQAKVQKYLKANYGPIREVYKYFAGVSPCSNVPCISQNAFIEIINKTNIIDQKELKLSDIDLEFTATKAGNKKNKLNPDKWWLVRYQLMEILVRIALKKYYKPSKEGRTSEKITESEAVVKLFEDKLLPHFYNYNCHKWRLAHLWCQEIDEAFQEHLDEIDLLFKLNSGKYCKPGKSKFMSLDEFSQMITNSGILESKSLGSGEIGSLFNVSMMTQVKELEFERHMEMNFLEFVEAVCRVAFKLIDFPEKYLPSRYIKPQPGESKRGSKDLSQVDSMVSGMKKKENDDNVKQKVEQAKNTRSVKFLPIPDLSFHAKVSLLIKLLIRTSLSDQKISKKR</sequence>